<keyword evidence="5" id="KW-0539">Nucleus</keyword>
<keyword evidence="4" id="KW-0862">Zinc</keyword>
<protein>
    <recommendedName>
        <fullName evidence="6">HAT C-terminal dimerisation domain-containing protein</fullName>
    </recommendedName>
</protein>
<evidence type="ECO:0000313" key="8">
    <source>
        <dbReference type="Proteomes" id="UP000076858"/>
    </source>
</evidence>
<evidence type="ECO:0000256" key="1">
    <source>
        <dbReference type="ARBA" id="ARBA00004123"/>
    </source>
</evidence>
<gene>
    <name evidence="7" type="ORF">APZ42_025826</name>
</gene>
<dbReference type="GO" id="GO:0046983">
    <property type="term" value="F:protein dimerization activity"/>
    <property type="evidence" value="ECO:0007669"/>
    <property type="project" value="InterPro"/>
</dbReference>
<keyword evidence="8" id="KW-1185">Reference proteome</keyword>
<name>A0A164SQH3_9CRUS</name>
<dbReference type="GO" id="GO:0005634">
    <property type="term" value="C:nucleus"/>
    <property type="evidence" value="ECO:0007669"/>
    <property type="project" value="UniProtKB-SubCell"/>
</dbReference>
<evidence type="ECO:0000313" key="7">
    <source>
        <dbReference type="EMBL" id="KZS09848.1"/>
    </source>
</evidence>
<keyword evidence="2" id="KW-0479">Metal-binding</keyword>
<comment type="caution">
    <text evidence="7">The sequence shown here is derived from an EMBL/GenBank/DDBJ whole genome shotgun (WGS) entry which is preliminary data.</text>
</comment>
<dbReference type="PANTHER" id="PTHR46481">
    <property type="entry name" value="ZINC FINGER BED DOMAIN-CONTAINING PROTEIN 4"/>
    <property type="match status" value="1"/>
</dbReference>
<comment type="subcellular location">
    <subcellularLocation>
        <location evidence="1">Nucleus</location>
    </subcellularLocation>
</comment>
<evidence type="ECO:0000256" key="2">
    <source>
        <dbReference type="ARBA" id="ARBA00022723"/>
    </source>
</evidence>
<dbReference type="InterPro" id="IPR052035">
    <property type="entry name" value="ZnF_BED_domain_contain"/>
</dbReference>
<dbReference type="InterPro" id="IPR012337">
    <property type="entry name" value="RNaseH-like_sf"/>
</dbReference>
<accession>A0A164SQH3</accession>
<dbReference type="Proteomes" id="UP000076858">
    <property type="component" value="Unassembled WGS sequence"/>
</dbReference>
<dbReference type="PANTHER" id="PTHR46481:SF10">
    <property type="entry name" value="ZINC FINGER BED DOMAIN-CONTAINING PROTEIN 39"/>
    <property type="match status" value="1"/>
</dbReference>
<evidence type="ECO:0000259" key="6">
    <source>
        <dbReference type="Pfam" id="PF05699"/>
    </source>
</evidence>
<sequence length="448" mass="51789">MDVVSSKYRMFPFLGITKHWIQYGKINDICLSLTHLKGPNSGENLFETFIEVVENDFGLLHKPIQNFQQQQKVFDLELEDDAEFENEDMVASNNIIRKLRRLVNSIRSSGQRRELFEASCEDVNVNPLELIIDCPLRWNSTCAMMERALKMKQKSNESSIKKVSLVNREWEFLACVHELLKDYKTTSEAMGNTRYPTISQVFPFFHLIIHKHNAYLGCKAMENPDLITLESSGKPKILIEAVLEARKKLMKYFYMANTSDSLHYVSTANLLDLRFKQEYFRQAGWQTRKINEMREKAHSLWLSVYKPIPQRSTYLAKDTVKESSIADLLWSVCSSETFLPLHDEENNNSDEFQLYLKEPIVQARGFTDIINWWQSQNLKYPNLSEMAMDILAIPATSVPVGREFSGLADIITSNRANLNPVTSETLHELKGYLKFGGEKLLKLTVINF</sequence>
<keyword evidence="3" id="KW-0863">Zinc-finger</keyword>
<evidence type="ECO:0000256" key="5">
    <source>
        <dbReference type="ARBA" id="ARBA00023242"/>
    </source>
</evidence>
<dbReference type="SUPFAM" id="SSF53098">
    <property type="entry name" value="Ribonuclease H-like"/>
    <property type="match status" value="1"/>
</dbReference>
<reference evidence="7 8" key="1">
    <citation type="submission" date="2016-03" db="EMBL/GenBank/DDBJ databases">
        <title>EvidentialGene: Evidence-directed Construction of Genes on Genomes.</title>
        <authorList>
            <person name="Gilbert D.G."/>
            <person name="Choi J.-H."/>
            <person name="Mockaitis K."/>
            <person name="Colbourne J."/>
            <person name="Pfrender M."/>
        </authorList>
    </citation>
    <scope>NUCLEOTIDE SEQUENCE [LARGE SCALE GENOMIC DNA]</scope>
    <source>
        <strain evidence="7 8">Xinb3</strain>
        <tissue evidence="7">Complete organism</tissue>
    </source>
</reference>
<proteinExistence type="predicted"/>
<evidence type="ECO:0000256" key="3">
    <source>
        <dbReference type="ARBA" id="ARBA00022771"/>
    </source>
</evidence>
<feature type="domain" description="HAT C-terminal dimerisation" evidence="6">
    <location>
        <begin position="352"/>
        <end position="426"/>
    </location>
</feature>
<dbReference type="AlphaFoldDB" id="A0A164SQH3"/>
<dbReference type="Pfam" id="PF05699">
    <property type="entry name" value="Dimer_Tnp_hAT"/>
    <property type="match status" value="1"/>
</dbReference>
<dbReference type="EMBL" id="LRGB01001950">
    <property type="protein sequence ID" value="KZS09848.1"/>
    <property type="molecule type" value="Genomic_DNA"/>
</dbReference>
<dbReference type="InterPro" id="IPR008906">
    <property type="entry name" value="HATC_C_dom"/>
</dbReference>
<evidence type="ECO:0000256" key="4">
    <source>
        <dbReference type="ARBA" id="ARBA00022833"/>
    </source>
</evidence>
<dbReference type="GO" id="GO:0008270">
    <property type="term" value="F:zinc ion binding"/>
    <property type="evidence" value="ECO:0007669"/>
    <property type="project" value="UniProtKB-KW"/>
</dbReference>
<organism evidence="7 8">
    <name type="scientific">Daphnia magna</name>
    <dbReference type="NCBI Taxonomy" id="35525"/>
    <lineage>
        <taxon>Eukaryota</taxon>
        <taxon>Metazoa</taxon>
        <taxon>Ecdysozoa</taxon>
        <taxon>Arthropoda</taxon>
        <taxon>Crustacea</taxon>
        <taxon>Branchiopoda</taxon>
        <taxon>Diplostraca</taxon>
        <taxon>Cladocera</taxon>
        <taxon>Anomopoda</taxon>
        <taxon>Daphniidae</taxon>
        <taxon>Daphnia</taxon>
    </lineage>
</organism>